<dbReference type="Pfam" id="PF03704">
    <property type="entry name" value="BTAD"/>
    <property type="match status" value="1"/>
</dbReference>
<dbReference type="InterPro" id="IPR011990">
    <property type="entry name" value="TPR-like_helical_dom_sf"/>
</dbReference>
<dbReference type="SUPFAM" id="SSF46894">
    <property type="entry name" value="C-terminal effector domain of the bipartite response regulators"/>
    <property type="match status" value="1"/>
</dbReference>
<dbReference type="InterPro" id="IPR011006">
    <property type="entry name" value="CheY-like_superfamily"/>
</dbReference>
<dbReference type="InterPro" id="IPR005158">
    <property type="entry name" value="BTAD"/>
</dbReference>
<accession>A0A941DVX1</accession>
<dbReference type="InterPro" id="IPR016032">
    <property type="entry name" value="Sig_transdc_resp-reg_C-effctor"/>
</dbReference>
<gene>
    <name evidence="8" type="ORF">KCX74_03945</name>
</gene>
<dbReference type="GO" id="GO:0005737">
    <property type="term" value="C:cytoplasm"/>
    <property type="evidence" value="ECO:0007669"/>
    <property type="project" value="UniProtKB-SubCell"/>
</dbReference>
<dbReference type="InterPro" id="IPR051677">
    <property type="entry name" value="AfsR-DnrI-RedD_regulator"/>
</dbReference>
<keyword evidence="6" id="KW-0597">Phosphoprotein</keyword>
<comment type="caution">
    <text evidence="8">The sequence shown here is derived from an EMBL/GenBank/DDBJ whole genome shotgun (WGS) entry which is preliminary data.</text>
</comment>
<keyword evidence="9" id="KW-1185">Reference proteome</keyword>
<dbReference type="AlphaFoldDB" id="A0A941DVX1"/>
<dbReference type="SMART" id="SM01043">
    <property type="entry name" value="BTAD"/>
    <property type="match status" value="1"/>
</dbReference>
<dbReference type="InterPro" id="IPR036388">
    <property type="entry name" value="WH-like_DNA-bd_sf"/>
</dbReference>
<evidence type="ECO:0000256" key="6">
    <source>
        <dbReference type="PROSITE-ProRule" id="PRU00169"/>
    </source>
</evidence>
<dbReference type="EMBL" id="JAGSOT010000007">
    <property type="protein sequence ID" value="MBR7795193.1"/>
    <property type="molecule type" value="Genomic_DNA"/>
</dbReference>
<dbReference type="Gene3D" id="1.25.40.10">
    <property type="entry name" value="Tetratricopeptide repeat domain"/>
    <property type="match status" value="1"/>
</dbReference>
<dbReference type="Gene3D" id="3.40.50.2300">
    <property type="match status" value="1"/>
</dbReference>
<dbReference type="PANTHER" id="PTHR35807">
    <property type="entry name" value="TRANSCRIPTIONAL REGULATOR REDD-RELATED"/>
    <property type="match status" value="1"/>
</dbReference>
<dbReference type="Proteomes" id="UP000675284">
    <property type="component" value="Unassembled WGS sequence"/>
</dbReference>
<dbReference type="PROSITE" id="PS50110">
    <property type="entry name" value="RESPONSE_REGULATORY"/>
    <property type="match status" value="1"/>
</dbReference>
<dbReference type="SUPFAM" id="SSF52172">
    <property type="entry name" value="CheY-like"/>
    <property type="match status" value="1"/>
</dbReference>
<dbReference type="GO" id="GO:0003677">
    <property type="term" value="F:DNA binding"/>
    <property type="evidence" value="ECO:0007669"/>
    <property type="project" value="UniProtKB-KW"/>
</dbReference>
<sequence>MKAILVDDEQLALDFLERKLHQIGNVQIIDKFIDPLQAKNCILRSHVDVVFLDIHLPEINGLQLAEQIMESKPNITIVFVTIYDQYAVHAFEINALDYVVKPLQLDRLHKTVSRINARLAMPQQESPGEKSKIQVNVCRQLTIVNEAGKAETLSWRTARAQELFLYLLQNREQPVRKSVLIDLFWNDCDLDKIYPLLYTTVYNMRKTLKRYSHHFYIQSTKEGYILRTEDVTIDVEEWERRLNSAQPLILEAVEEYEEIMNVYTGAYLQEYDYWWAEAERHRLEQTWLDFSFQLAELYQKKGDIKKAIHWYTNICNQQPGTEEAYVALMKLYAMEGNPKLVDQQFDQLNRDMLVELNITPSLETIQWYNHWKKVSK</sequence>
<proteinExistence type="predicted"/>
<dbReference type="Gene3D" id="1.10.10.10">
    <property type="entry name" value="Winged helix-like DNA-binding domain superfamily/Winged helix DNA-binding domain"/>
    <property type="match status" value="1"/>
</dbReference>
<dbReference type="PANTHER" id="PTHR35807:SF2">
    <property type="entry name" value="TRANSCRIPTIONAL ACTIVATOR DOMAIN"/>
    <property type="match status" value="1"/>
</dbReference>
<evidence type="ECO:0000256" key="1">
    <source>
        <dbReference type="ARBA" id="ARBA00004496"/>
    </source>
</evidence>
<name>A0A941DVX1_9BACI</name>
<dbReference type="RefSeq" id="WP_162986323.1">
    <property type="nucleotide sequence ID" value="NZ_JAGSOT010000007.1"/>
</dbReference>
<evidence type="ECO:0000313" key="8">
    <source>
        <dbReference type="EMBL" id="MBR7795193.1"/>
    </source>
</evidence>
<comment type="subcellular location">
    <subcellularLocation>
        <location evidence="1">Cytoplasm</location>
    </subcellularLocation>
</comment>
<evidence type="ECO:0000256" key="2">
    <source>
        <dbReference type="ARBA" id="ARBA00023012"/>
    </source>
</evidence>
<organism evidence="8 9">
    <name type="scientific">Virgibacillus salarius</name>
    <dbReference type="NCBI Taxonomy" id="447199"/>
    <lineage>
        <taxon>Bacteria</taxon>
        <taxon>Bacillati</taxon>
        <taxon>Bacillota</taxon>
        <taxon>Bacilli</taxon>
        <taxon>Bacillales</taxon>
        <taxon>Bacillaceae</taxon>
        <taxon>Virgibacillus</taxon>
    </lineage>
</organism>
<dbReference type="InterPro" id="IPR001789">
    <property type="entry name" value="Sig_transdc_resp-reg_receiver"/>
</dbReference>
<feature type="modified residue" description="4-aspartylphosphate" evidence="6">
    <location>
        <position position="53"/>
    </location>
</feature>
<dbReference type="SUPFAM" id="SSF48452">
    <property type="entry name" value="TPR-like"/>
    <property type="match status" value="1"/>
</dbReference>
<reference evidence="8" key="1">
    <citation type="submission" date="2021-04" db="EMBL/GenBank/DDBJ databases">
        <title>Isolation and polyphasic classification of algal microorganism.</title>
        <authorList>
            <person name="Wang S."/>
        </authorList>
    </citation>
    <scope>NUCLEOTIDE SEQUENCE</scope>
    <source>
        <strain evidence="8">720a</strain>
    </source>
</reference>
<evidence type="ECO:0000256" key="4">
    <source>
        <dbReference type="ARBA" id="ARBA00023125"/>
    </source>
</evidence>
<keyword evidence="5" id="KW-0804">Transcription</keyword>
<dbReference type="Pfam" id="PF00072">
    <property type="entry name" value="Response_reg"/>
    <property type="match status" value="1"/>
</dbReference>
<evidence type="ECO:0000259" key="7">
    <source>
        <dbReference type="PROSITE" id="PS50110"/>
    </source>
</evidence>
<dbReference type="GO" id="GO:0006355">
    <property type="term" value="P:regulation of DNA-templated transcription"/>
    <property type="evidence" value="ECO:0007669"/>
    <property type="project" value="InterPro"/>
</dbReference>
<evidence type="ECO:0000256" key="5">
    <source>
        <dbReference type="ARBA" id="ARBA00023163"/>
    </source>
</evidence>
<feature type="domain" description="Response regulatory" evidence="7">
    <location>
        <begin position="2"/>
        <end position="116"/>
    </location>
</feature>
<protein>
    <submittedName>
        <fullName evidence="8">Response regulator</fullName>
    </submittedName>
</protein>
<dbReference type="GO" id="GO:0000160">
    <property type="term" value="P:phosphorelay signal transduction system"/>
    <property type="evidence" value="ECO:0007669"/>
    <property type="project" value="UniProtKB-KW"/>
</dbReference>
<dbReference type="SMART" id="SM00448">
    <property type="entry name" value="REC"/>
    <property type="match status" value="1"/>
</dbReference>
<evidence type="ECO:0000256" key="3">
    <source>
        <dbReference type="ARBA" id="ARBA00023015"/>
    </source>
</evidence>
<evidence type="ECO:0000313" key="9">
    <source>
        <dbReference type="Proteomes" id="UP000675284"/>
    </source>
</evidence>
<keyword evidence="4" id="KW-0238">DNA-binding</keyword>
<keyword evidence="3" id="KW-0805">Transcription regulation</keyword>
<keyword evidence="2" id="KW-0902">Two-component regulatory system</keyword>